<gene>
    <name evidence="3" type="ORF">DWW08_22370</name>
    <name evidence="2" type="ORF">EE52_0216665</name>
</gene>
<keyword evidence="1" id="KW-0812">Transmembrane</keyword>
<evidence type="ECO:0000313" key="4">
    <source>
        <dbReference type="Proteomes" id="UP000286270"/>
    </source>
</evidence>
<dbReference type="Proteomes" id="UP000286270">
    <property type="component" value="Unassembled WGS sequence"/>
</dbReference>
<accession>A0A0I9S7E9</accession>
<keyword evidence="1" id="KW-1133">Transmembrane helix</keyword>
<organism evidence="2">
    <name type="scientific">Bacteroides fragilis</name>
    <dbReference type="NCBI Taxonomy" id="817"/>
    <lineage>
        <taxon>Bacteria</taxon>
        <taxon>Pseudomonadati</taxon>
        <taxon>Bacteroidota</taxon>
        <taxon>Bacteroidia</taxon>
        <taxon>Bacteroidales</taxon>
        <taxon>Bacteroidaceae</taxon>
        <taxon>Bacteroides</taxon>
    </lineage>
</organism>
<dbReference type="EMBL" id="QRZH01000031">
    <property type="protein sequence ID" value="RGV47610.1"/>
    <property type="molecule type" value="Genomic_DNA"/>
</dbReference>
<feature type="transmembrane region" description="Helical" evidence="1">
    <location>
        <begin position="35"/>
        <end position="56"/>
    </location>
</feature>
<evidence type="ECO:0000313" key="3">
    <source>
        <dbReference type="EMBL" id="RGV47610.1"/>
    </source>
</evidence>
<comment type="caution">
    <text evidence="2">The sequence shown here is derived from an EMBL/GenBank/DDBJ whole genome shotgun (WGS) entry which is preliminary data.</text>
</comment>
<dbReference type="EMBL" id="JMZZ02000213">
    <property type="protein sequence ID" value="KFX73670.1"/>
    <property type="molecule type" value="Genomic_DNA"/>
</dbReference>
<reference evidence="2" key="1">
    <citation type="book" date="2014" name="THE 24TH EUROPEAN CONGRESS OF CLINICAL MICROBIOLOGY AND INFECTIOUS DISEASES" publisher="ECCMID 2014" city="Barcelona, Spain">
        <title>Identification of resistance genes in three multidrug-resistant Bacteroides fragilis isolates by whole genome sequencing.</title>
        <editorList>
            <person name="Unknown"/>
            <person name="A."/>
        </editorList>
        <authorList>
            <person name="Sydenham T.V."/>
            <person name="Hasman H."/>
            <person name="Wang M."/>
            <person name="Soki J."/>
            <person name="Nagy E."/>
            <person name="Justesen U.S."/>
        </authorList>
    </citation>
    <scope>NUCLEOTIDE SEQUENCE</scope>
    <source>
        <strain evidence="2">DCMOUH0018B</strain>
    </source>
</reference>
<dbReference type="Pfam" id="PF13150">
    <property type="entry name" value="TraL_transposon"/>
    <property type="match status" value="1"/>
</dbReference>
<sequence length="101" mass="11749">MIRKILSPVNQAITHVQDWADEKLRRLCGRMTPEIRLAVILLMLLFFGGLSIYFTVSSIYRIGKEDGETIRIEHIRQLQLQSKDSTNIFNQSDNGRKRSEE</sequence>
<dbReference type="RefSeq" id="WP_011107099.1">
    <property type="nucleotide sequence ID" value="NZ_CAEUHN010000018.1"/>
</dbReference>
<keyword evidence="1" id="KW-0472">Membrane</keyword>
<evidence type="ECO:0000313" key="2">
    <source>
        <dbReference type="EMBL" id="KFX73670.1"/>
    </source>
</evidence>
<reference evidence="3 4" key="3">
    <citation type="submission" date="2018-08" db="EMBL/GenBank/DDBJ databases">
        <title>A genome reference for cultivated species of the human gut microbiota.</title>
        <authorList>
            <person name="Zou Y."/>
            <person name="Xue W."/>
            <person name="Luo G."/>
        </authorList>
    </citation>
    <scope>NUCLEOTIDE SEQUENCE [LARGE SCALE GENOMIC DNA]</scope>
    <source>
        <strain evidence="3 4">AF14-26</strain>
    </source>
</reference>
<dbReference type="GeneID" id="60926052"/>
<reference evidence="2" key="2">
    <citation type="submission" date="2014-07" db="EMBL/GenBank/DDBJ databases">
        <title>Genetics and epidemiology of antimicrobial resistance in B. fragilis group.</title>
        <authorList>
            <person name="Sydenham T.V."/>
            <person name="Hasman H."/>
            <person name="Kemp M."/>
            <person name="Justesen U.S."/>
        </authorList>
    </citation>
    <scope>NUCLEOTIDE SEQUENCE [LARGE SCALE GENOMIC DNA]</scope>
    <source>
        <strain evidence="2">DCMOUH0018B</strain>
    </source>
</reference>
<name>A0A0I9S7E9_BACFG</name>
<protein>
    <submittedName>
        <fullName evidence="2">Conjugal transfer protein</fullName>
    </submittedName>
    <submittedName>
        <fullName evidence="3">DUF3989 domain-containing protein</fullName>
    </submittedName>
</protein>
<evidence type="ECO:0000256" key="1">
    <source>
        <dbReference type="SAM" id="Phobius"/>
    </source>
</evidence>
<dbReference type="AlphaFoldDB" id="A0A0I9S7E9"/>
<dbReference type="PATRIC" id="fig|817.53.peg.3437"/>
<proteinExistence type="predicted"/>
<dbReference type="InterPro" id="IPR025050">
    <property type="entry name" value="TraL_transposon"/>
</dbReference>